<protein>
    <submittedName>
        <fullName evidence="2">Uncharacterized protein</fullName>
    </submittedName>
</protein>
<accession>A0A6A6GFJ7</accession>
<dbReference type="EMBL" id="ML992505">
    <property type="protein sequence ID" value="KAF2224399.1"/>
    <property type="molecule type" value="Genomic_DNA"/>
</dbReference>
<gene>
    <name evidence="2" type="ORF">BDZ85DRAFT_101665</name>
</gene>
<proteinExistence type="predicted"/>
<dbReference type="AlphaFoldDB" id="A0A6A6GFJ7"/>
<evidence type="ECO:0000256" key="1">
    <source>
        <dbReference type="SAM" id="MobiDB-lite"/>
    </source>
</evidence>
<sequence>MLGCSLGSVTHSSVYYMEACQSPTQHFDHISLTHLNTASKHSTVSLFAIHLNSHIAHPEPPLLLTPSTPSAHHLVSHPHDDHVSIPALQYLCLTSLHNHRLLIHITSPLHHHRISCRTPPPARSRSDLPHSHVDHRRYRQDPDKGGRGLRVTWQCGSCVHE</sequence>
<evidence type="ECO:0000313" key="3">
    <source>
        <dbReference type="Proteomes" id="UP000799538"/>
    </source>
</evidence>
<dbReference type="Proteomes" id="UP000799538">
    <property type="component" value="Unassembled WGS sequence"/>
</dbReference>
<feature type="region of interest" description="Disordered" evidence="1">
    <location>
        <begin position="115"/>
        <end position="146"/>
    </location>
</feature>
<organism evidence="2 3">
    <name type="scientific">Elsinoe ampelina</name>
    <dbReference type="NCBI Taxonomy" id="302913"/>
    <lineage>
        <taxon>Eukaryota</taxon>
        <taxon>Fungi</taxon>
        <taxon>Dikarya</taxon>
        <taxon>Ascomycota</taxon>
        <taxon>Pezizomycotina</taxon>
        <taxon>Dothideomycetes</taxon>
        <taxon>Dothideomycetidae</taxon>
        <taxon>Myriangiales</taxon>
        <taxon>Elsinoaceae</taxon>
        <taxon>Elsinoe</taxon>
    </lineage>
</organism>
<evidence type="ECO:0000313" key="2">
    <source>
        <dbReference type="EMBL" id="KAF2224399.1"/>
    </source>
</evidence>
<reference evidence="3" key="1">
    <citation type="journal article" date="2020" name="Stud. Mycol.">
        <title>101 Dothideomycetes genomes: A test case for predicting lifestyles and emergence of pathogens.</title>
        <authorList>
            <person name="Haridas S."/>
            <person name="Albert R."/>
            <person name="Binder M."/>
            <person name="Bloem J."/>
            <person name="LaButti K."/>
            <person name="Salamov A."/>
            <person name="Andreopoulos B."/>
            <person name="Baker S."/>
            <person name="Barry K."/>
            <person name="Bills G."/>
            <person name="Bluhm B."/>
            <person name="Cannon C."/>
            <person name="Castanera R."/>
            <person name="Culley D."/>
            <person name="Daum C."/>
            <person name="Ezra D."/>
            <person name="Gonzalez J."/>
            <person name="Henrissat B."/>
            <person name="Kuo A."/>
            <person name="Liang C."/>
            <person name="Lipzen A."/>
            <person name="Lutzoni F."/>
            <person name="Magnuson J."/>
            <person name="Mondo S."/>
            <person name="Nolan M."/>
            <person name="Ohm R."/>
            <person name="Pangilinan J."/>
            <person name="Park H.-J."/>
            <person name="Ramirez L."/>
            <person name="Alfaro M."/>
            <person name="Sun H."/>
            <person name="Tritt A."/>
            <person name="Yoshinaga Y."/>
            <person name="Zwiers L.-H."/>
            <person name="Turgeon B."/>
            <person name="Goodwin S."/>
            <person name="Spatafora J."/>
            <person name="Crous P."/>
            <person name="Grigoriev I."/>
        </authorList>
    </citation>
    <scope>NUCLEOTIDE SEQUENCE [LARGE SCALE GENOMIC DNA]</scope>
    <source>
        <strain evidence="3">CECT 20119</strain>
    </source>
</reference>
<name>A0A6A6GFJ7_9PEZI</name>
<keyword evidence="3" id="KW-1185">Reference proteome</keyword>